<dbReference type="SUPFAM" id="SSF48452">
    <property type="entry name" value="TPR-like"/>
    <property type="match status" value="2"/>
</dbReference>
<dbReference type="EMBL" id="JAUCMX010000025">
    <property type="protein sequence ID" value="KAK3510814.1"/>
    <property type="molecule type" value="Genomic_DNA"/>
</dbReference>
<dbReference type="FunFam" id="2.40.50.140:FF:000155">
    <property type="entry name" value="rRNA biogenesis protein RRP5"/>
    <property type="match status" value="1"/>
</dbReference>
<evidence type="ECO:0000256" key="8">
    <source>
        <dbReference type="ARBA" id="ARBA00023242"/>
    </source>
</evidence>
<evidence type="ECO:0000256" key="4">
    <source>
        <dbReference type="ARBA" id="ARBA00022553"/>
    </source>
</evidence>
<dbReference type="InterPro" id="IPR057302">
    <property type="entry name" value="Rrp5_S1"/>
</dbReference>
<evidence type="ECO:0000256" key="7">
    <source>
        <dbReference type="ARBA" id="ARBA00022990"/>
    </source>
</evidence>
<feature type="domain" description="S1 motif" evidence="14">
    <location>
        <begin position="192"/>
        <end position="261"/>
    </location>
</feature>
<feature type="domain" description="S1 motif" evidence="14">
    <location>
        <begin position="88"/>
        <end position="174"/>
    </location>
</feature>
<evidence type="ECO:0000256" key="2">
    <source>
        <dbReference type="ARBA" id="ARBA00022499"/>
    </source>
</evidence>
<evidence type="ECO:0000313" key="16">
    <source>
        <dbReference type="Proteomes" id="UP001274896"/>
    </source>
</evidence>
<comment type="subcellular location">
    <subcellularLocation>
        <location evidence="1">Nucleus</location>
        <location evidence="1">Nucleolus</location>
    </subcellularLocation>
</comment>
<feature type="domain" description="S1 motif" evidence="14">
    <location>
        <begin position="1207"/>
        <end position="1275"/>
    </location>
</feature>
<dbReference type="InterPro" id="IPR048059">
    <property type="entry name" value="Rrp5_S1_rpt_hs1_sc1"/>
</dbReference>
<evidence type="ECO:0000256" key="10">
    <source>
        <dbReference type="ARBA" id="ARBA00062488"/>
    </source>
</evidence>
<dbReference type="InterPro" id="IPR003107">
    <property type="entry name" value="HAT"/>
</dbReference>
<dbReference type="CDD" id="cd05698">
    <property type="entry name" value="S1_Rrp5_repeat_hs6_sc5"/>
    <property type="match status" value="1"/>
</dbReference>
<keyword evidence="7" id="KW-0007">Acetylation</keyword>
<dbReference type="InterPro" id="IPR045209">
    <property type="entry name" value="Rrp5"/>
</dbReference>
<evidence type="ECO:0000256" key="9">
    <source>
        <dbReference type="ARBA" id="ARBA00059726"/>
    </source>
</evidence>
<dbReference type="PANTHER" id="PTHR23270">
    <property type="entry name" value="PROGRAMMED CELL DEATH PROTEIN 11 PRE-RRNA PROCESSING PROTEIN RRP5"/>
    <property type="match status" value="1"/>
</dbReference>
<keyword evidence="4" id="KW-0597">Phosphoprotein</keyword>
<keyword evidence="2" id="KW-1017">Isopeptide bond</keyword>
<keyword evidence="8" id="KW-0539">Nucleus</keyword>
<dbReference type="GO" id="GO:0006364">
    <property type="term" value="P:rRNA processing"/>
    <property type="evidence" value="ECO:0007669"/>
    <property type="project" value="UniProtKB-KW"/>
</dbReference>
<dbReference type="SMART" id="SM00316">
    <property type="entry name" value="S1"/>
    <property type="match status" value="11"/>
</dbReference>
<dbReference type="Pfam" id="PF23459">
    <property type="entry name" value="S1_RRP5"/>
    <property type="match status" value="5"/>
</dbReference>
<dbReference type="FunFam" id="2.40.50.140:FF:000103">
    <property type="entry name" value="protein RRP5 homolog"/>
    <property type="match status" value="2"/>
</dbReference>
<comment type="subunit">
    <text evidence="10">Interacts with NF-kappa-B p50/NFKB1 and NF-kappa-B p65/RELA.</text>
</comment>
<feature type="region of interest" description="Disordered" evidence="13">
    <location>
        <begin position="1512"/>
        <end position="1534"/>
    </location>
</feature>
<feature type="compositionally biased region" description="Basic and acidic residues" evidence="13">
    <location>
        <begin position="1394"/>
        <end position="1405"/>
    </location>
</feature>
<dbReference type="Pfam" id="PF00575">
    <property type="entry name" value="S1"/>
    <property type="match status" value="3"/>
</dbReference>
<evidence type="ECO:0000256" key="6">
    <source>
        <dbReference type="ARBA" id="ARBA00022843"/>
    </source>
</evidence>
<dbReference type="GO" id="GO:0032040">
    <property type="term" value="C:small-subunit processome"/>
    <property type="evidence" value="ECO:0007669"/>
    <property type="project" value="TreeGrafter"/>
</dbReference>
<dbReference type="Gene3D" id="2.40.50.140">
    <property type="entry name" value="Nucleic acid-binding proteins"/>
    <property type="match status" value="9"/>
</dbReference>
<dbReference type="PROSITE" id="PS50126">
    <property type="entry name" value="S1"/>
    <property type="match status" value="10"/>
</dbReference>
<feature type="domain" description="S1 motif" evidence="14">
    <location>
        <begin position="457"/>
        <end position="526"/>
    </location>
</feature>
<evidence type="ECO:0000259" key="14">
    <source>
        <dbReference type="PROSITE" id="PS50126"/>
    </source>
</evidence>
<feature type="domain" description="S1 motif" evidence="14">
    <location>
        <begin position="731"/>
        <end position="800"/>
    </location>
</feature>
<dbReference type="GO" id="GO:0003723">
    <property type="term" value="F:RNA binding"/>
    <property type="evidence" value="ECO:0007669"/>
    <property type="project" value="TreeGrafter"/>
</dbReference>
<dbReference type="InterPro" id="IPR048058">
    <property type="entry name" value="Rrp5_S1_rpt_hs11_sc8"/>
</dbReference>
<evidence type="ECO:0000256" key="1">
    <source>
        <dbReference type="ARBA" id="ARBA00004604"/>
    </source>
</evidence>
<dbReference type="FunFam" id="2.40.50.140:FF:000148">
    <property type="entry name" value="protein RRP5 homolog isoform X1"/>
    <property type="match status" value="1"/>
</dbReference>
<dbReference type="FunFam" id="2.40.50.140:FF:000175">
    <property type="entry name" value="Programmed cell death 11"/>
    <property type="match status" value="1"/>
</dbReference>
<feature type="compositionally biased region" description="Basic and acidic residues" evidence="13">
    <location>
        <begin position="52"/>
        <end position="63"/>
    </location>
</feature>
<evidence type="ECO:0000256" key="5">
    <source>
        <dbReference type="ARBA" id="ARBA00022737"/>
    </source>
</evidence>
<feature type="compositionally biased region" description="Basic and acidic residues" evidence="13">
    <location>
        <begin position="16"/>
        <end position="32"/>
    </location>
</feature>
<dbReference type="CDD" id="cd04461">
    <property type="entry name" value="S1_Rrp5_repeat_hs8_sc7"/>
    <property type="match status" value="1"/>
</dbReference>
<evidence type="ECO:0000256" key="12">
    <source>
        <dbReference type="ARBA" id="ARBA00080810"/>
    </source>
</evidence>
<dbReference type="CDD" id="cd05697">
    <property type="entry name" value="S1_Rrp5_repeat_hs5"/>
    <property type="match status" value="1"/>
</dbReference>
<dbReference type="Proteomes" id="UP001274896">
    <property type="component" value="Unassembled WGS sequence"/>
</dbReference>
<dbReference type="Pfam" id="PF05843">
    <property type="entry name" value="Suf"/>
    <property type="match status" value="1"/>
</dbReference>
<feature type="domain" description="S1 motif" evidence="14">
    <location>
        <begin position="284"/>
        <end position="349"/>
    </location>
</feature>
<reference evidence="15" key="1">
    <citation type="submission" date="2023-06" db="EMBL/GenBank/DDBJ databases">
        <title>Male Hemibagrus guttatus genome.</title>
        <authorList>
            <person name="Bian C."/>
        </authorList>
    </citation>
    <scope>NUCLEOTIDE SEQUENCE</scope>
    <source>
        <strain evidence="15">Male_cb2023</strain>
        <tissue evidence="15">Muscle</tissue>
    </source>
</reference>
<evidence type="ECO:0000313" key="15">
    <source>
        <dbReference type="EMBL" id="KAK3510814.1"/>
    </source>
</evidence>
<dbReference type="InterPro" id="IPR012340">
    <property type="entry name" value="NA-bd_OB-fold"/>
</dbReference>
<keyword evidence="5" id="KW-0677">Repeat</keyword>
<dbReference type="SMART" id="SM00386">
    <property type="entry name" value="HAT"/>
    <property type="match status" value="7"/>
</dbReference>
<dbReference type="InterPro" id="IPR003029">
    <property type="entry name" value="S1_domain"/>
</dbReference>
<dbReference type="InterPro" id="IPR011990">
    <property type="entry name" value="TPR-like_helical_dom_sf"/>
</dbReference>
<dbReference type="Gene3D" id="1.25.40.10">
    <property type="entry name" value="Tetratricopeptide repeat domain"/>
    <property type="match status" value="1"/>
</dbReference>
<feature type="compositionally biased region" description="Basic and acidic residues" evidence="13">
    <location>
        <begin position="1461"/>
        <end position="1471"/>
    </location>
</feature>
<name>A0AAE0PZF5_9TELE</name>
<keyword evidence="16" id="KW-1185">Reference proteome</keyword>
<dbReference type="CDD" id="cd05693">
    <property type="entry name" value="S1_Rrp5_repeat_hs1_sc1"/>
    <property type="match status" value="1"/>
</dbReference>
<feature type="domain" description="S1 motif" evidence="14">
    <location>
        <begin position="546"/>
        <end position="615"/>
    </location>
</feature>
<dbReference type="FunFam" id="1.25.40.10:FF:000065">
    <property type="entry name" value="Programmed cell death 11"/>
    <property type="match status" value="1"/>
</dbReference>
<keyword evidence="3" id="KW-0698">rRNA processing</keyword>
<dbReference type="CDD" id="cd05696">
    <property type="entry name" value="S1_Rrp5_repeat_hs4"/>
    <property type="match status" value="1"/>
</dbReference>
<dbReference type="CDD" id="cd05694">
    <property type="entry name" value="S1_Rrp5_repeat_hs2_sc2"/>
    <property type="match status" value="1"/>
</dbReference>
<dbReference type="CDD" id="cd05702">
    <property type="entry name" value="S1_Rrp5_repeat_hs11_sc8"/>
    <property type="match status" value="1"/>
</dbReference>
<accession>A0AAE0PZF5</accession>
<dbReference type="InterPro" id="IPR008847">
    <property type="entry name" value="Suf"/>
</dbReference>
<feature type="region of interest" description="Disordered" evidence="13">
    <location>
        <begin position="1372"/>
        <end position="1489"/>
    </location>
</feature>
<feature type="domain" description="S1 motif" evidence="14">
    <location>
        <begin position="1015"/>
        <end position="1088"/>
    </location>
</feature>
<comment type="function">
    <text evidence="9">Essential for the generation of mature 18S rRNA, specifically necessary for cleavages at sites A0, 1 and 2 of the 47S precursor. Directly interacts with U3 snoRNA.</text>
</comment>
<feature type="domain" description="S1 motif" evidence="14">
    <location>
        <begin position="369"/>
        <end position="440"/>
    </location>
</feature>
<comment type="caution">
    <text evidence="15">The sequence shown here is derived from an EMBL/GenBank/DDBJ whole genome shotgun (WGS) entry which is preliminary data.</text>
</comment>
<keyword evidence="6" id="KW-0832">Ubl conjugation</keyword>
<evidence type="ECO:0000256" key="13">
    <source>
        <dbReference type="SAM" id="MobiDB-lite"/>
    </source>
</evidence>
<dbReference type="PANTHER" id="PTHR23270:SF10">
    <property type="entry name" value="PROTEIN RRP5 HOMOLOG"/>
    <property type="match status" value="1"/>
</dbReference>
<organism evidence="15 16">
    <name type="scientific">Hemibagrus guttatus</name>
    <dbReference type="NCBI Taxonomy" id="175788"/>
    <lineage>
        <taxon>Eukaryota</taxon>
        <taxon>Metazoa</taxon>
        <taxon>Chordata</taxon>
        <taxon>Craniata</taxon>
        <taxon>Vertebrata</taxon>
        <taxon>Euteleostomi</taxon>
        <taxon>Actinopterygii</taxon>
        <taxon>Neopterygii</taxon>
        <taxon>Teleostei</taxon>
        <taxon>Ostariophysi</taxon>
        <taxon>Siluriformes</taxon>
        <taxon>Bagridae</taxon>
        <taxon>Hemibagrus</taxon>
    </lineage>
</organism>
<feature type="region of interest" description="Disordered" evidence="13">
    <location>
        <begin position="1"/>
        <end position="63"/>
    </location>
</feature>
<feature type="compositionally biased region" description="Basic and acidic residues" evidence="13">
    <location>
        <begin position="1412"/>
        <end position="1447"/>
    </location>
</feature>
<proteinExistence type="predicted"/>
<dbReference type="FunFam" id="2.40.50.140:FF:000340">
    <property type="entry name" value="Unplaced genomic scaffold supercont1.162, whole genome shotgun sequence"/>
    <property type="match status" value="1"/>
</dbReference>
<evidence type="ECO:0000256" key="3">
    <source>
        <dbReference type="ARBA" id="ARBA00022552"/>
    </source>
</evidence>
<protein>
    <recommendedName>
        <fullName evidence="11">Protein RRP5 homolog</fullName>
    </recommendedName>
    <alternativeName>
        <fullName evidence="12">Programmed cell death protein 11</fullName>
    </alternativeName>
</protein>
<evidence type="ECO:0000256" key="11">
    <source>
        <dbReference type="ARBA" id="ARBA00067510"/>
    </source>
</evidence>
<gene>
    <name evidence="15" type="ORF">QTP70_022728</name>
</gene>
<dbReference type="SUPFAM" id="SSF50249">
    <property type="entry name" value="Nucleic acid-binding proteins"/>
    <property type="match status" value="9"/>
</dbReference>
<feature type="domain" description="S1 motif" evidence="14">
    <location>
        <begin position="1301"/>
        <end position="1373"/>
    </location>
</feature>
<sequence length="1829" mass="204016">MASVEEDFPRGGPVKKTSEQKTSKTTKFHVEVDNLFETRQPEVKKKKKKAASKHEDEKPTKRLKTEGGLKLNTTTRVEILHMKNLKLGTVMLGCVRELLNFEVVLGLPSGLKGYMPISSICDAYTRTLSSALDSGTDLEDLVSPSHLLTPGQLVRCVVTTLDLSKEGFVCLKLSINPKDVNKELNSSSLKAGMTLSGCVESIEDHGYLIDIGVSGTKAFLPKEKAKDETETTKKDLKVGQYVMAKLEEVKNEGRVVRLSVSPTVVNQACAETHHGWTLNNLLPGLLVQACIKKVTTHGLIVTFLSNYTGLVDFMHMDPDALSTYNVGDEVKARVLYVDRVSRLVGLSLRSHLLSLGGSMLDTVTSERIGEVLKGCKMAAVHHHSGAVMELPDGATAFVHKSHLKESKEEFNPNRLLAQPEHTLRIIDYSPLEQIHIATLRKAVIEMPFFNYQDIKPGQTVQCTVQSLEKYGMHVKISDHIKGLVPRIHLADIILTNPEKKYKEGMRIKCKVLSVDYQNKKLTLSRKKALMETSLPLFLTYMDAHVGLVSHGFIVCIKDFGCIVRFFSEVKGLVPTSELTSEPTDNPQSLFYVGQVVKAKVLKCNAEKEKLLLSFKAVTQSDVENVQSVKFNFEFGKKVEVIVQKKSQTGLEVSILPEETPAVLPTVHLSDHVTNCSLLWAGLQEGDTISNVVCLRRNKQSIALQILSKKPSLVAALEAENLVSSFSELQVGTVMVGWVKNIMSYGVFVDFPHGLFGLAPKAAMSDKFITDTAGVFEIGQTVLAKVTNLDEEKQRFLISLKASELSWSESDAQARLIQGQRERMSVYDAMTSRGDSDVLQQLFSVSLGDKLKMTVDMTREDDSVILTSDQLSYATVLASKYHITDVNTTPGNQVTAVVLHVDFLTSEVHVSLLPSLTVKKKTLEADSQHTATVQYMDKDFAVISLGDTGHLTVFSTTTHLNEAFPADSEKLTVGHKITVSVSDPCCEHLGGRALVVKQVKSSTSRNRGQEHKYKIGDIVTAKIKTVKPLCVLVTLPDGVTGSVHVSEISDSPKVGGFPTSALKVGTEIEGRIIGARESHSHRFLPISHPNFVFSQPELTLLPSKLNDSVTVTLLENKPDPQSYKPGQEIMCYVSKYLSKSKCLEVVVAQDIFGSVDLLAMITKPKEAKHPQKLFKHGQCVSAKVVKINPKKPNQLRLSFIGTHTLEKGVITMGMVWKMIPHMGLILNLPFGNTGLARITDLSDEYVDAPFEQYKEGQVVRCCLVGEKDGKFQLSLRLSRIRPSKALPVKDVDISSVSDLQEGQIIRGYVKNVGEKGIFVNLSRSVTGRVLFQHATNYFAVDPDLFPQHVSQNALLTTKVLHIDTETGHVDLSLLPEDTGKPDILPESLGLPLRLRGKDKEEHDKKNAAKKRKMSESKQNEARPQKKLKKEENDADIKKNKKLTKEKDTISQAEDQDSGVEVYFREKSTEKKDKAKKKGKSAAAAPEESNRLQVASDFSWDVALSSLKPAFSAQKEYESSDDEQDDSKTVKKSRREAELERKEAELKLSKLEAELMEPSARPESVEAFERLLLSSPDSSLLWLQYMAFQLQATQIEQARAVAERALKTISFREEQEKLNVWVALLNLENMYGTEESLQKVFERAIQYCEPMPVYQQLADIYTKSNKIKEAENLYKNMVKRFRQEKAVWQSYGSFLLRQGHSDAANALLQRALQSLSNKEHVDLIVRFARLEFQYGNEERAKAMFEKVLSSYPKRTDLWSVFLDLMMKHGSQKDVRALFDRVVHLSVSVKKVKFFFKRYLDYEKKHGTPESIQAVKQKAMEYVESKGTDAAN</sequence>